<reference evidence="2" key="2">
    <citation type="submission" date="2015-06" db="UniProtKB">
        <authorList>
            <consortium name="EnsemblMetazoa"/>
        </authorList>
    </citation>
    <scope>IDENTIFICATION</scope>
</reference>
<evidence type="ECO:0000313" key="2">
    <source>
        <dbReference type="EnsemblMetazoa" id="tetur25g02081.1"/>
    </source>
</evidence>
<accession>T1KXE4</accession>
<evidence type="ECO:0000259" key="1">
    <source>
        <dbReference type="PROSITE" id="PS50060"/>
    </source>
</evidence>
<proteinExistence type="predicted"/>
<name>T1KXE4_TETUR</name>
<dbReference type="Proteomes" id="UP000015104">
    <property type="component" value="Unassembled WGS sequence"/>
</dbReference>
<dbReference type="SUPFAM" id="SSF49899">
    <property type="entry name" value="Concanavalin A-like lectins/glucanases"/>
    <property type="match status" value="1"/>
</dbReference>
<reference evidence="3" key="1">
    <citation type="submission" date="2011-08" db="EMBL/GenBank/DDBJ databases">
        <authorList>
            <person name="Rombauts S."/>
        </authorList>
    </citation>
    <scope>NUCLEOTIDE SEQUENCE</scope>
    <source>
        <strain evidence="3">London</strain>
    </source>
</reference>
<keyword evidence="3" id="KW-1185">Reference proteome</keyword>
<sequence length="171" mass="18734">MTAKRLLLDGSDEFRCPAVCDLDSVTDQEAFKELCGWSQTRSGTRYATWILISGSHASKYFQMHPLIDASARTMQGKYLILNLVDLPHLPSVHLNIDSGEPNEASKGLSVLWKSSGSPSTLLTPAKQSEWKNGSAYIGKQTNPFFLTFSRSAAPFSSQGTVALDNLQFNAC</sequence>
<dbReference type="HOGENOM" id="CLU_1564902_0_0_1"/>
<dbReference type="Gene3D" id="2.60.120.200">
    <property type="match status" value="1"/>
</dbReference>
<feature type="domain" description="MAM" evidence="1">
    <location>
        <begin position="18"/>
        <end position="171"/>
    </location>
</feature>
<dbReference type="GO" id="GO:0016020">
    <property type="term" value="C:membrane"/>
    <property type="evidence" value="ECO:0007669"/>
    <property type="project" value="InterPro"/>
</dbReference>
<dbReference type="InterPro" id="IPR013320">
    <property type="entry name" value="ConA-like_dom_sf"/>
</dbReference>
<protein>
    <recommendedName>
        <fullName evidence="1">MAM domain-containing protein</fullName>
    </recommendedName>
</protein>
<organism evidence="2 3">
    <name type="scientific">Tetranychus urticae</name>
    <name type="common">Two-spotted spider mite</name>
    <dbReference type="NCBI Taxonomy" id="32264"/>
    <lineage>
        <taxon>Eukaryota</taxon>
        <taxon>Metazoa</taxon>
        <taxon>Ecdysozoa</taxon>
        <taxon>Arthropoda</taxon>
        <taxon>Chelicerata</taxon>
        <taxon>Arachnida</taxon>
        <taxon>Acari</taxon>
        <taxon>Acariformes</taxon>
        <taxon>Trombidiformes</taxon>
        <taxon>Prostigmata</taxon>
        <taxon>Eleutherengona</taxon>
        <taxon>Raphignathae</taxon>
        <taxon>Tetranychoidea</taxon>
        <taxon>Tetranychidae</taxon>
        <taxon>Tetranychus</taxon>
    </lineage>
</organism>
<dbReference type="InterPro" id="IPR000998">
    <property type="entry name" value="MAM_dom"/>
</dbReference>
<dbReference type="EMBL" id="CAEY01000676">
    <property type="status" value="NOT_ANNOTATED_CDS"/>
    <property type="molecule type" value="Genomic_DNA"/>
</dbReference>
<dbReference type="EnsemblMetazoa" id="tetur25g02081.1">
    <property type="protein sequence ID" value="tetur25g02081.1"/>
    <property type="gene ID" value="tetur25g02081"/>
</dbReference>
<evidence type="ECO:0000313" key="3">
    <source>
        <dbReference type="Proteomes" id="UP000015104"/>
    </source>
</evidence>
<dbReference type="PROSITE" id="PS50060">
    <property type="entry name" value="MAM_2"/>
    <property type="match status" value="1"/>
</dbReference>
<dbReference type="AlphaFoldDB" id="T1KXE4"/>